<comment type="caution">
    <text evidence="1">The sequence shown here is derived from an EMBL/GenBank/DDBJ whole genome shotgun (WGS) entry which is preliminary data.</text>
</comment>
<evidence type="ECO:0000313" key="1">
    <source>
        <dbReference type="EMBL" id="MPM45784.1"/>
    </source>
</evidence>
<name>A0A645A7R2_9ZZZZ</name>
<reference evidence="1" key="1">
    <citation type="submission" date="2019-08" db="EMBL/GenBank/DDBJ databases">
        <authorList>
            <person name="Kucharzyk K."/>
            <person name="Murdoch R.W."/>
            <person name="Higgins S."/>
            <person name="Loffler F."/>
        </authorList>
    </citation>
    <scope>NUCLEOTIDE SEQUENCE</scope>
</reference>
<dbReference type="AlphaFoldDB" id="A0A645A7R2"/>
<dbReference type="Pfam" id="PF12663">
    <property type="entry name" value="DUF3788"/>
    <property type="match status" value="1"/>
</dbReference>
<gene>
    <name evidence="1" type="ORF">SDC9_92476</name>
</gene>
<protein>
    <recommendedName>
        <fullName evidence="2">DUF3788 family protein</fullName>
    </recommendedName>
</protein>
<evidence type="ECO:0008006" key="2">
    <source>
        <dbReference type="Google" id="ProtNLM"/>
    </source>
</evidence>
<dbReference type="InterPro" id="IPR024265">
    <property type="entry name" value="DUF3788"/>
</dbReference>
<organism evidence="1">
    <name type="scientific">bioreactor metagenome</name>
    <dbReference type="NCBI Taxonomy" id="1076179"/>
    <lineage>
        <taxon>unclassified sequences</taxon>
        <taxon>metagenomes</taxon>
        <taxon>ecological metagenomes</taxon>
    </lineage>
</organism>
<sequence>MEPGWNVKYKKSSRSICTLYPKENHFTCLISIGIKEAVETELIMQSFDLYLMELYQNTKPFNGSRWLMIDVTSQEILENVKTLINIRVKPKIAALNI</sequence>
<accession>A0A645A7R2</accession>
<proteinExistence type="predicted"/>
<dbReference type="EMBL" id="VSSQ01011013">
    <property type="protein sequence ID" value="MPM45784.1"/>
    <property type="molecule type" value="Genomic_DNA"/>
</dbReference>